<dbReference type="InterPro" id="IPR036378">
    <property type="entry name" value="FAS1_dom_sf"/>
</dbReference>
<comment type="caution">
    <text evidence="4">The sequence shown here is derived from an EMBL/GenBank/DDBJ whole genome shotgun (WGS) entry which is preliminary data.</text>
</comment>
<keyword evidence="5" id="KW-1185">Reference proteome</keyword>
<sequence length="249" mass="24681">MNTRLLVLPLATALSFTAASVAGAGATTSGRDAGAGTLVPGAVRTPVPSPVSPTSTFSTPPGSPSGSPGSPIPSESPSGSPSEGSPSPTAPAASPSGPACASLPTSGPGSPAQLAGEPLATAVSHIPDLSTLADAAKKAGAVDTLNSAKDITVFAPTNSAFNKVPQDQLNRIIGNRQALTRLLTFHVVQGRKTPADLENGPLTSLEGGKLTVGKSDDTYKVNNAKVTCGPIQTRNATVYIIDSVLKPGG</sequence>
<dbReference type="PANTHER" id="PTHR10900:SF77">
    <property type="entry name" value="FI19380P1"/>
    <property type="match status" value="1"/>
</dbReference>
<dbReference type="Pfam" id="PF02469">
    <property type="entry name" value="Fasciclin"/>
    <property type="match status" value="1"/>
</dbReference>
<accession>A0ABW2P0F1</accession>
<dbReference type="SUPFAM" id="SSF82153">
    <property type="entry name" value="FAS1 domain"/>
    <property type="match status" value="1"/>
</dbReference>
<evidence type="ECO:0000313" key="4">
    <source>
        <dbReference type="EMBL" id="MFC7383132.1"/>
    </source>
</evidence>
<organism evidence="4 5">
    <name type="scientific">Sphaerisporangium rhizosphaerae</name>
    <dbReference type="NCBI Taxonomy" id="2269375"/>
    <lineage>
        <taxon>Bacteria</taxon>
        <taxon>Bacillati</taxon>
        <taxon>Actinomycetota</taxon>
        <taxon>Actinomycetes</taxon>
        <taxon>Streptosporangiales</taxon>
        <taxon>Streptosporangiaceae</taxon>
        <taxon>Sphaerisporangium</taxon>
    </lineage>
</organism>
<feature type="domain" description="FAS1" evidence="3">
    <location>
        <begin position="116"/>
        <end position="245"/>
    </location>
</feature>
<dbReference type="EMBL" id="JBHTCG010000007">
    <property type="protein sequence ID" value="MFC7383132.1"/>
    <property type="molecule type" value="Genomic_DNA"/>
</dbReference>
<feature type="region of interest" description="Disordered" evidence="1">
    <location>
        <begin position="24"/>
        <end position="115"/>
    </location>
</feature>
<reference evidence="5" key="1">
    <citation type="journal article" date="2019" name="Int. J. Syst. Evol. Microbiol.">
        <title>The Global Catalogue of Microorganisms (GCM) 10K type strain sequencing project: providing services to taxonomists for standard genome sequencing and annotation.</title>
        <authorList>
            <consortium name="The Broad Institute Genomics Platform"/>
            <consortium name="The Broad Institute Genome Sequencing Center for Infectious Disease"/>
            <person name="Wu L."/>
            <person name="Ma J."/>
        </authorList>
    </citation>
    <scope>NUCLEOTIDE SEQUENCE [LARGE SCALE GENOMIC DNA]</scope>
    <source>
        <strain evidence="5">CECT 7649</strain>
    </source>
</reference>
<protein>
    <submittedName>
        <fullName evidence="4">Fasciclin domain-containing protein</fullName>
    </submittedName>
</protein>
<dbReference type="InterPro" id="IPR000782">
    <property type="entry name" value="FAS1_domain"/>
</dbReference>
<feature type="compositionally biased region" description="Low complexity" evidence="1">
    <location>
        <begin position="52"/>
        <end position="104"/>
    </location>
</feature>
<dbReference type="Proteomes" id="UP001596496">
    <property type="component" value="Unassembled WGS sequence"/>
</dbReference>
<dbReference type="RefSeq" id="WP_380826554.1">
    <property type="nucleotide sequence ID" value="NZ_JBHTCG010000007.1"/>
</dbReference>
<evidence type="ECO:0000256" key="1">
    <source>
        <dbReference type="SAM" id="MobiDB-lite"/>
    </source>
</evidence>
<feature type="signal peptide" evidence="2">
    <location>
        <begin position="1"/>
        <end position="24"/>
    </location>
</feature>
<dbReference type="SMART" id="SM00554">
    <property type="entry name" value="FAS1"/>
    <property type="match status" value="1"/>
</dbReference>
<feature type="chain" id="PRO_5045339158" evidence="2">
    <location>
        <begin position="25"/>
        <end position="249"/>
    </location>
</feature>
<evidence type="ECO:0000256" key="2">
    <source>
        <dbReference type="SAM" id="SignalP"/>
    </source>
</evidence>
<name>A0ABW2P0F1_9ACTN</name>
<evidence type="ECO:0000313" key="5">
    <source>
        <dbReference type="Proteomes" id="UP001596496"/>
    </source>
</evidence>
<evidence type="ECO:0000259" key="3">
    <source>
        <dbReference type="PROSITE" id="PS50213"/>
    </source>
</evidence>
<proteinExistence type="predicted"/>
<dbReference type="PROSITE" id="PS50213">
    <property type="entry name" value="FAS1"/>
    <property type="match status" value="1"/>
</dbReference>
<dbReference type="PANTHER" id="PTHR10900">
    <property type="entry name" value="PERIOSTIN-RELATED"/>
    <property type="match status" value="1"/>
</dbReference>
<dbReference type="Gene3D" id="2.30.180.10">
    <property type="entry name" value="FAS1 domain"/>
    <property type="match status" value="1"/>
</dbReference>
<keyword evidence="2" id="KW-0732">Signal</keyword>
<dbReference type="InterPro" id="IPR050904">
    <property type="entry name" value="Adhesion/Biosynth-related"/>
</dbReference>
<gene>
    <name evidence="4" type="ORF">ACFQSB_13005</name>
</gene>